<keyword evidence="4 7" id="KW-0812">Transmembrane</keyword>
<keyword evidence="5 7" id="KW-0472">Membrane</keyword>
<dbReference type="PROSITE" id="PS52016">
    <property type="entry name" value="TONB_DEPENDENT_REC_3"/>
    <property type="match status" value="1"/>
</dbReference>
<dbReference type="Pfam" id="PF13715">
    <property type="entry name" value="CarbopepD_reg_2"/>
    <property type="match status" value="1"/>
</dbReference>
<comment type="similarity">
    <text evidence="7">Belongs to the TonB-dependent receptor family.</text>
</comment>
<dbReference type="InterPro" id="IPR037066">
    <property type="entry name" value="Plug_dom_sf"/>
</dbReference>
<dbReference type="Proteomes" id="UP000184532">
    <property type="component" value="Unassembled WGS sequence"/>
</dbReference>
<proteinExistence type="inferred from homology"/>
<dbReference type="GO" id="GO:0009279">
    <property type="term" value="C:cell outer membrane"/>
    <property type="evidence" value="ECO:0007669"/>
    <property type="project" value="UniProtKB-SubCell"/>
</dbReference>
<keyword evidence="10" id="KW-0675">Receptor</keyword>
<keyword evidence="11" id="KW-1185">Reference proteome</keyword>
<evidence type="ECO:0000259" key="9">
    <source>
        <dbReference type="Pfam" id="PF07715"/>
    </source>
</evidence>
<organism evidence="10 11">
    <name type="scientific">Flagellimonas flava</name>
    <dbReference type="NCBI Taxonomy" id="570519"/>
    <lineage>
        <taxon>Bacteria</taxon>
        <taxon>Pseudomonadati</taxon>
        <taxon>Bacteroidota</taxon>
        <taxon>Flavobacteriia</taxon>
        <taxon>Flavobacteriales</taxon>
        <taxon>Flavobacteriaceae</taxon>
        <taxon>Flagellimonas</taxon>
    </lineage>
</organism>
<feature type="signal peptide" evidence="8">
    <location>
        <begin position="1"/>
        <end position="26"/>
    </location>
</feature>
<protein>
    <submittedName>
        <fullName evidence="10">Outer membrane receptor for ferrienterochelin and colicins</fullName>
    </submittedName>
</protein>
<keyword evidence="3 7" id="KW-1134">Transmembrane beta strand</keyword>
<keyword evidence="6 7" id="KW-0998">Cell outer membrane</keyword>
<dbReference type="InterPro" id="IPR012910">
    <property type="entry name" value="Plug_dom"/>
</dbReference>
<name>A0A1M5NQJ4_9FLAO</name>
<dbReference type="EMBL" id="FQWL01000005">
    <property type="protein sequence ID" value="SHG91864.1"/>
    <property type="molecule type" value="Genomic_DNA"/>
</dbReference>
<accession>A0A1M5NQJ4</accession>
<evidence type="ECO:0000313" key="11">
    <source>
        <dbReference type="Proteomes" id="UP000184532"/>
    </source>
</evidence>
<evidence type="ECO:0000256" key="7">
    <source>
        <dbReference type="PROSITE-ProRule" id="PRU01360"/>
    </source>
</evidence>
<evidence type="ECO:0000256" key="3">
    <source>
        <dbReference type="ARBA" id="ARBA00022452"/>
    </source>
</evidence>
<keyword evidence="2 7" id="KW-0813">Transport</keyword>
<evidence type="ECO:0000313" key="10">
    <source>
        <dbReference type="EMBL" id="SHG91864.1"/>
    </source>
</evidence>
<evidence type="ECO:0000256" key="6">
    <source>
        <dbReference type="ARBA" id="ARBA00023237"/>
    </source>
</evidence>
<dbReference type="Gene3D" id="2.40.170.20">
    <property type="entry name" value="TonB-dependent receptor, beta-barrel domain"/>
    <property type="match status" value="1"/>
</dbReference>
<comment type="subcellular location">
    <subcellularLocation>
        <location evidence="1 7">Cell outer membrane</location>
        <topology evidence="1 7">Multi-pass membrane protein</topology>
    </subcellularLocation>
</comment>
<evidence type="ECO:0000256" key="5">
    <source>
        <dbReference type="ARBA" id="ARBA00023136"/>
    </source>
</evidence>
<dbReference type="InterPro" id="IPR036942">
    <property type="entry name" value="Beta-barrel_TonB_sf"/>
</dbReference>
<dbReference type="Pfam" id="PF07715">
    <property type="entry name" value="Plug"/>
    <property type="match status" value="1"/>
</dbReference>
<dbReference type="InterPro" id="IPR008969">
    <property type="entry name" value="CarboxyPept-like_regulatory"/>
</dbReference>
<keyword evidence="8" id="KW-0732">Signal</keyword>
<dbReference type="Gene3D" id="2.60.40.1120">
    <property type="entry name" value="Carboxypeptidase-like, regulatory domain"/>
    <property type="match status" value="1"/>
</dbReference>
<evidence type="ECO:0000256" key="1">
    <source>
        <dbReference type="ARBA" id="ARBA00004571"/>
    </source>
</evidence>
<evidence type="ECO:0000256" key="4">
    <source>
        <dbReference type="ARBA" id="ARBA00022692"/>
    </source>
</evidence>
<evidence type="ECO:0000256" key="8">
    <source>
        <dbReference type="SAM" id="SignalP"/>
    </source>
</evidence>
<sequence length="855" mass="96917">MLKRLLRGRFCLFLLFLLFLGVNTTAQEEKGKQLELVPYIKQLEEQFNIKFSYINKDLEGFTIQIPSNLVALDDILAHISSEFQIKAQKLNDRYYTLTTSTLVKVCGRVLDNFAENNIPGATVEVFGTSIAQTTDVDGAFRLFDIPRNATLKIRYLGFNTKYVTVDELLKGGGCPKILMAQHYEQLKEVIVYKFLTTGIIKETDASITLNTADFGILPGLIEPDILQTVQSLPGIKSIDETVSDINVRGGTNDQNLMLWNGIKMYQSGHFFGLISAFNPYLTDKITVYKNGTPSAYGDGVSSVIRMETRNELSDDFVGGAGFNFISGDVYGQVPLTHNLGFQFSARRSTTDFLNTPTYNKFFDRAFQDSEVTNANNVAVDQEIARSENFFFYDFTGKLLYDINDDHQLRLNFISITNNLDYTESNLSQLRTTNSLLDQNNLSLGGQLQSQWTDRLSSNLNVYYSRYNLDAESLFANQIQILFQNNRVIENALKLDTKYILSEGFDWNNGYQYIETGIKNFTIVSQPDFLSNITGVIRIHAPYSEIGYRSEGNKFVGRGGVRVNYIENLNTFAELLIEPRLNLSFRLANHLRAEVLGEFKSQSTNQVIDLEQNFLGIEKRRWVLSDDNLLPITKSKQGSLGINYDKNDIYLGVEGFYKKVDGISTSTQGFQNQNQFSGEIGSYDVKGLEFLINKKGANYSTWLSYTYNKNDYTFETIIPNSFPNNLDIRHTLTFAGTYTYKNLKLSVGLNYRSGKPFTEPETDGNVVDTSVFPARINYQVPNSSRLPEYFRADASAIYKFNIGQRVKANAGISLINMTNRRNSLNKYYRVNDDDEIETVENISLGLTPNVSFRVTF</sequence>
<dbReference type="SUPFAM" id="SSF49464">
    <property type="entry name" value="Carboxypeptidase regulatory domain-like"/>
    <property type="match status" value="1"/>
</dbReference>
<dbReference type="AlphaFoldDB" id="A0A1M5NQJ4"/>
<dbReference type="SUPFAM" id="SSF56935">
    <property type="entry name" value="Porins"/>
    <property type="match status" value="1"/>
</dbReference>
<dbReference type="RefSeq" id="WP_245812837.1">
    <property type="nucleotide sequence ID" value="NZ_FQWL01000005.1"/>
</dbReference>
<reference evidence="11" key="1">
    <citation type="submission" date="2016-11" db="EMBL/GenBank/DDBJ databases">
        <authorList>
            <person name="Varghese N."/>
            <person name="Submissions S."/>
        </authorList>
    </citation>
    <scope>NUCLEOTIDE SEQUENCE [LARGE SCALE GENOMIC DNA]</scope>
    <source>
        <strain evidence="11">DSM 22638</strain>
    </source>
</reference>
<evidence type="ECO:0000256" key="2">
    <source>
        <dbReference type="ARBA" id="ARBA00022448"/>
    </source>
</evidence>
<dbReference type="Gene3D" id="2.170.130.10">
    <property type="entry name" value="TonB-dependent receptor, plug domain"/>
    <property type="match status" value="1"/>
</dbReference>
<feature type="chain" id="PRO_5013291050" evidence="8">
    <location>
        <begin position="27"/>
        <end position="855"/>
    </location>
</feature>
<gene>
    <name evidence="10" type="ORF">SAMN04488116_2930</name>
</gene>
<dbReference type="InterPro" id="IPR039426">
    <property type="entry name" value="TonB-dep_rcpt-like"/>
</dbReference>
<feature type="domain" description="TonB-dependent receptor plug" evidence="9">
    <location>
        <begin position="225"/>
        <end position="299"/>
    </location>
</feature>
<dbReference type="STRING" id="570519.SAMN04488116_2930"/>